<feature type="compositionally biased region" description="Basic and acidic residues" evidence="1">
    <location>
        <begin position="215"/>
        <end position="228"/>
    </location>
</feature>
<name>A0A167WNK5_CORFA</name>
<dbReference type="RefSeq" id="XP_018704663.1">
    <property type="nucleotide sequence ID" value="XM_018848328.1"/>
</dbReference>
<protein>
    <submittedName>
        <fullName evidence="2">Uncharacterized protein</fullName>
    </submittedName>
</protein>
<dbReference type="EMBL" id="AZHB01000010">
    <property type="protein sequence ID" value="OAA64014.1"/>
    <property type="molecule type" value="Genomic_DNA"/>
</dbReference>
<keyword evidence="3" id="KW-1185">Reference proteome</keyword>
<sequence>MDHNSRFAMSLAWLEARWALPFPENESAYKFRPADVERRMVALESRAGGITLPPPSETCSHNGLAWRIMRVQNTRKLLSSKLSTGDLRECSRIVDENAVTALSIRYAAENILLTALPSAPRLRCPNPDCDNGAQCRDCWIVAMQLLGYAAGHHSFMLPEDELTHSLTWAYARLLTDLIETRLLAAWVEKARGGANEPEECDESVSQREPPLPPQNRDKSKYCRAERRRAAERRRRAGRRQPCRVMMIETRDRQGLLIQGTPRSLTKPKALTFPTTVQQTLEMVMEDVLTPIHGTIRDLRPSQPIEDLRPTSILILIQQPCPTKSARARLLPGRDGPRDTRHITAILREVLTLPLGVDQQGAARHRGNSQTTAANQNRAPSSLEAAAANHRANPPAPAVVGIPSNAGSAFISAASQAEESSSSSSSSSSPDKDVCRQKRLQKRAAGKALARPAADAGPSGHVQVGGSGSAGHSANDPAVGGPGGPAVPGRGRTAPARGREPPNATTHPRAGTRL</sequence>
<feature type="compositionally biased region" description="Basic residues" evidence="1">
    <location>
        <begin position="229"/>
        <end position="238"/>
    </location>
</feature>
<dbReference type="Proteomes" id="UP000076744">
    <property type="component" value="Unassembled WGS sequence"/>
</dbReference>
<reference evidence="2 3" key="1">
    <citation type="journal article" date="2016" name="Genome Biol. Evol.">
        <title>Divergent and convergent evolution of fungal pathogenicity.</title>
        <authorList>
            <person name="Shang Y."/>
            <person name="Xiao G."/>
            <person name="Zheng P."/>
            <person name="Cen K."/>
            <person name="Zhan S."/>
            <person name="Wang C."/>
        </authorList>
    </citation>
    <scope>NUCLEOTIDE SEQUENCE [LARGE SCALE GENOMIC DNA]</scope>
    <source>
        <strain evidence="2 3">ARSEF 2679</strain>
    </source>
</reference>
<feature type="compositionally biased region" description="Polar residues" evidence="1">
    <location>
        <begin position="367"/>
        <end position="379"/>
    </location>
</feature>
<dbReference type="AlphaFoldDB" id="A0A167WNK5"/>
<feature type="region of interest" description="Disordered" evidence="1">
    <location>
        <begin position="359"/>
        <end position="399"/>
    </location>
</feature>
<feature type="compositionally biased region" description="Low complexity" evidence="1">
    <location>
        <begin position="416"/>
        <end position="428"/>
    </location>
</feature>
<feature type="compositionally biased region" description="Low complexity" evidence="1">
    <location>
        <begin position="486"/>
        <end position="495"/>
    </location>
</feature>
<feature type="region of interest" description="Disordered" evidence="1">
    <location>
        <begin position="194"/>
        <end position="238"/>
    </location>
</feature>
<comment type="caution">
    <text evidence="2">The sequence shown here is derived from an EMBL/GenBank/DDBJ whole genome shotgun (WGS) entry which is preliminary data.</text>
</comment>
<organism evidence="2 3">
    <name type="scientific">Cordyceps fumosorosea (strain ARSEF 2679)</name>
    <name type="common">Isaria fumosorosea</name>
    <dbReference type="NCBI Taxonomy" id="1081104"/>
    <lineage>
        <taxon>Eukaryota</taxon>
        <taxon>Fungi</taxon>
        <taxon>Dikarya</taxon>
        <taxon>Ascomycota</taxon>
        <taxon>Pezizomycotina</taxon>
        <taxon>Sordariomycetes</taxon>
        <taxon>Hypocreomycetidae</taxon>
        <taxon>Hypocreales</taxon>
        <taxon>Cordycipitaceae</taxon>
        <taxon>Cordyceps</taxon>
    </lineage>
</organism>
<evidence type="ECO:0000313" key="3">
    <source>
        <dbReference type="Proteomes" id="UP000076744"/>
    </source>
</evidence>
<evidence type="ECO:0000313" key="2">
    <source>
        <dbReference type="EMBL" id="OAA64014.1"/>
    </source>
</evidence>
<dbReference type="GeneID" id="30021015"/>
<evidence type="ECO:0000256" key="1">
    <source>
        <dbReference type="SAM" id="MobiDB-lite"/>
    </source>
</evidence>
<dbReference type="OrthoDB" id="4940277at2759"/>
<proteinExistence type="predicted"/>
<feature type="compositionally biased region" description="Low complexity" evidence="1">
    <location>
        <begin position="445"/>
        <end position="457"/>
    </location>
</feature>
<accession>A0A167WNK5</accession>
<gene>
    <name evidence="2" type="ORF">ISF_04723</name>
</gene>
<feature type="region of interest" description="Disordered" evidence="1">
    <location>
        <begin position="416"/>
        <end position="513"/>
    </location>
</feature>